<evidence type="ECO:0000313" key="1">
    <source>
        <dbReference type="EMBL" id="ABO58503.1"/>
    </source>
</evidence>
<dbReference type="HOGENOM" id="CLU_1812183_0_0_4"/>
<name>A4JQF0_BURVG</name>
<dbReference type="Proteomes" id="UP000002287">
    <property type="component" value="Chromosome 3"/>
</dbReference>
<reference evidence="2" key="1">
    <citation type="submission" date="2007-03" db="EMBL/GenBank/DDBJ databases">
        <title>Complete sequence of chromosome 3 of Burkholderia vietnamiensis G4.</title>
        <authorList>
            <consortium name="US DOE Joint Genome Institute"/>
            <person name="Copeland A."/>
            <person name="Lucas S."/>
            <person name="Lapidus A."/>
            <person name="Barry K."/>
            <person name="Detter J.C."/>
            <person name="Glavina del Rio T."/>
            <person name="Hammon N."/>
            <person name="Israni S."/>
            <person name="Dalin E."/>
            <person name="Tice H."/>
            <person name="Pitluck S."/>
            <person name="Chain P."/>
            <person name="Malfatti S."/>
            <person name="Shin M."/>
            <person name="Vergez L."/>
            <person name="Schmutz J."/>
            <person name="Larimer F."/>
            <person name="Land M."/>
            <person name="Hauser L."/>
            <person name="Kyrpides N."/>
            <person name="Tiedje J."/>
            <person name="Richardson P."/>
        </authorList>
    </citation>
    <scope>NUCLEOTIDE SEQUENCE [LARGE SCALE GENOMIC DNA]</scope>
    <source>
        <strain evidence="2">G4 / LMG 22486</strain>
    </source>
</reference>
<organism evidence="1 2">
    <name type="scientific">Burkholderia vietnamiensis (strain G4 / LMG 22486)</name>
    <name type="common">Burkholderia cepacia (strain R1808)</name>
    <dbReference type="NCBI Taxonomy" id="269482"/>
    <lineage>
        <taxon>Bacteria</taxon>
        <taxon>Pseudomonadati</taxon>
        <taxon>Pseudomonadota</taxon>
        <taxon>Betaproteobacteria</taxon>
        <taxon>Burkholderiales</taxon>
        <taxon>Burkholderiaceae</taxon>
        <taxon>Burkholderia</taxon>
        <taxon>Burkholderia cepacia complex</taxon>
    </lineage>
</organism>
<sequence>MTDKSSNMDYHVAVSHPLHWEAIAGGPPIENSKLVPISELAGYQLDLVLAQILAVSGRLKSIVVHLGPGYAVAKIEVTEAHSGAQPKLWRPSVDSDDRLPFRQELSAWDDADPVGSLRTYVRSNVGELARARHWIEPTRQQG</sequence>
<gene>
    <name evidence="1" type="ordered locus">Bcep1808_5565</name>
</gene>
<dbReference type="KEGG" id="bvi:Bcep1808_5565"/>
<accession>A4JQF0</accession>
<proteinExistence type="predicted"/>
<evidence type="ECO:0000313" key="2">
    <source>
        <dbReference type="Proteomes" id="UP000002287"/>
    </source>
</evidence>
<dbReference type="EMBL" id="CP000616">
    <property type="protein sequence ID" value="ABO58503.1"/>
    <property type="molecule type" value="Genomic_DNA"/>
</dbReference>
<protein>
    <submittedName>
        <fullName evidence="1">Uncharacterized protein</fullName>
    </submittedName>
</protein>
<dbReference type="AlphaFoldDB" id="A4JQF0"/>